<gene>
    <name evidence="1" type="ORF">QN277_014463</name>
</gene>
<accession>A0AAE1JGK5</accession>
<dbReference type="Proteomes" id="UP001293593">
    <property type="component" value="Unassembled WGS sequence"/>
</dbReference>
<name>A0AAE1JGK5_9FABA</name>
<sequence length="83" mass="9439">MRDVGEPELSVEQLSVNDQLQEDELLALEAIDGENVLNLERWKVILCFQIQLHIEVLDEIGITAKLNYTIEHKTANSNADDFS</sequence>
<comment type="caution">
    <text evidence="1">The sequence shown here is derived from an EMBL/GenBank/DDBJ whole genome shotgun (WGS) entry which is preliminary data.</text>
</comment>
<dbReference type="EMBL" id="JAWXYG010000022">
    <property type="protein sequence ID" value="KAK4252724.1"/>
    <property type="molecule type" value="Genomic_DNA"/>
</dbReference>
<proteinExistence type="predicted"/>
<evidence type="ECO:0000313" key="1">
    <source>
        <dbReference type="EMBL" id="KAK4252724.1"/>
    </source>
</evidence>
<reference evidence="1" key="1">
    <citation type="submission" date="2023-10" db="EMBL/GenBank/DDBJ databases">
        <title>Chromosome-level genome of the transformable northern wattle, Acacia crassicarpa.</title>
        <authorList>
            <person name="Massaro I."/>
            <person name="Sinha N.R."/>
            <person name="Poethig S."/>
            <person name="Leichty A.R."/>
        </authorList>
    </citation>
    <scope>NUCLEOTIDE SEQUENCE</scope>
    <source>
        <strain evidence="1">Acra3RX</strain>
        <tissue evidence="1">Leaf</tissue>
    </source>
</reference>
<protein>
    <submittedName>
        <fullName evidence="1">Uncharacterized protein</fullName>
    </submittedName>
</protein>
<dbReference type="AlphaFoldDB" id="A0AAE1JGK5"/>
<organism evidence="1 2">
    <name type="scientific">Acacia crassicarpa</name>
    <name type="common">northern wattle</name>
    <dbReference type="NCBI Taxonomy" id="499986"/>
    <lineage>
        <taxon>Eukaryota</taxon>
        <taxon>Viridiplantae</taxon>
        <taxon>Streptophyta</taxon>
        <taxon>Embryophyta</taxon>
        <taxon>Tracheophyta</taxon>
        <taxon>Spermatophyta</taxon>
        <taxon>Magnoliopsida</taxon>
        <taxon>eudicotyledons</taxon>
        <taxon>Gunneridae</taxon>
        <taxon>Pentapetalae</taxon>
        <taxon>rosids</taxon>
        <taxon>fabids</taxon>
        <taxon>Fabales</taxon>
        <taxon>Fabaceae</taxon>
        <taxon>Caesalpinioideae</taxon>
        <taxon>mimosoid clade</taxon>
        <taxon>Acacieae</taxon>
        <taxon>Acacia</taxon>
    </lineage>
</organism>
<evidence type="ECO:0000313" key="2">
    <source>
        <dbReference type="Proteomes" id="UP001293593"/>
    </source>
</evidence>
<keyword evidence="2" id="KW-1185">Reference proteome</keyword>